<keyword evidence="2 4" id="KW-0378">Hydrolase</keyword>
<dbReference type="PANTHER" id="PTHR46470">
    <property type="entry name" value="N-ACYLNEURAMINATE-9-PHOSPHATASE"/>
    <property type="match status" value="1"/>
</dbReference>
<dbReference type="NCBIfam" id="TIGR01549">
    <property type="entry name" value="HAD-SF-IA-v1"/>
    <property type="match status" value="1"/>
</dbReference>
<dbReference type="GO" id="GO:0046380">
    <property type="term" value="P:N-acetylneuraminate biosynthetic process"/>
    <property type="evidence" value="ECO:0007669"/>
    <property type="project" value="TreeGrafter"/>
</dbReference>
<evidence type="ECO:0000256" key="3">
    <source>
        <dbReference type="ARBA" id="ARBA00022842"/>
    </source>
</evidence>
<gene>
    <name evidence="4" type="ORF">FV139_17545</name>
</gene>
<dbReference type="NCBIfam" id="TIGR01509">
    <property type="entry name" value="HAD-SF-IA-v3"/>
    <property type="match status" value="1"/>
</dbReference>
<keyword evidence="5" id="KW-1185">Reference proteome</keyword>
<dbReference type="InterPro" id="IPR036412">
    <property type="entry name" value="HAD-like_sf"/>
</dbReference>
<dbReference type="SFLD" id="SFLDS00003">
    <property type="entry name" value="Haloacid_Dehalogenase"/>
    <property type="match status" value="1"/>
</dbReference>
<dbReference type="Proteomes" id="UP000321039">
    <property type="component" value="Unassembled WGS sequence"/>
</dbReference>
<dbReference type="InterPro" id="IPR006439">
    <property type="entry name" value="HAD-SF_hydro_IA"/>
</dbReference>
<dbReference type="SUPFAM" id="SSF56784">
    <property type="entry name" value="HAD-like"/>
    <property type="match status" value="1"/>
</dbReference>
<dbReference type="EMBL" id="VRZA01000007">
    <property type="protein sequence ID" value="TXS90781.1"/>
    <property type="molecule type" value="Genomic_DNA"/>
</dbReference>
<protein>
    <submittedName>
        <fullName evidence="4">HAD family hydrolase</fullName>
    </submittedName>
</protein>
<evidence type="ECO:0000256" key="1">
    <source>
        <dbReference type="ARBA" id="ARBA00001946"/>
    </source>
</evidence>
<evidence type="ECO:0000256" key="2">
    <source>
        <dbReference type="ARBA" id="ARBA00022801"/>
    </source>
</evidence>
<dbReference type="InterPro" id="IPR023214">
    <property type="entry name" value="HAD_sf"/>
</dbReference>
<sequence length="250" mass="27675">MLKALFFDMDLTLCDTSKANEVATDKLAGAVTDRFGPGIDGSAFAHAYVKGIYRDWTEQQEARYLPIIREQSEEAFRVQLIRDLLAVLGIDNVTEHEALALQQKFDHDRLQAFDFYPGIIEFLAEARQLFTLVVITNGPEFSQLPKVEAVKLAEHVDHIIIGGQEPEQKPARSIFEKALQLAGCEASEAIHVGDSLAADIAGAHSTHITSVWIQHQQPLDAELGIEPHHTVMHPAEIPALIRTIHSGDNT</sequence>
<dbReference type="Gene3D" id="1.20.120.710">
    <property type="entry name" value="Haloacid dehalogenase hydrolase-like domain"/>
    <property type="match status" value="1"/>
</dbReference>
<dbReference type="GO" id="GO:0050124">
    <property type="term" value="F:N-acylneuraminate-9-phosphatase activity"/>
    <property type="evidence" value="ECO:0007669"/>
    <property type="project" value="TreeGrafter"/>
</dbReference>
<accession>A0A5C8ZU35</accession>
<keyword evidence="3" id="KW-0460">Magnesium</keyword>
<dbReference type="Gene3D" id="3.40.50.1000">
    <property type="entry name" value="HAD superfamily/HAD-like"/>
    <property type="match status" value="1"/>
</dbReference>
<dbReference type="InterPro" id="IPR051400">
    <property type="entry name" value="HAD-like_hydrolase"/>
</dbReference>
<evidence type="ECO:0000313" key="5">
    <source>
        <dbReference type="Proteomes" id="UP000321039"/>
    </source>
</evidence>
<evidence type="ECO:0000313" key="4">
    <source>
        <dbReference type="EMBL" id="TXS90781.1"/>
    </source>
</evidence>
<dbReference type="PANTHER" id="PTHR46470:SF3">
    <property type="entry name" value="N-ACYLNEURAMINATE-9-PHOSPHATASE"/>
    <property type="match status" value="1"/>
</dbReference>
<dbReference type="Pfam" id="PF00702">
    <property type="entry name" value="Hydrolase"/>
    <property type="match status" value="1"/>
</dbReference>
<reference evidence="4 5" key="1">
    <citation type="submission" date="2019-08" db="EMBL/GenBank/DDBJ databases">
        <title>Parahaliea maris sp. nov., isolated from the surface seawater.</title>
        <authorList>
            <person name="Liu Y."/>
        </authorList>
    </citation>
    <scope>NUCLEOTIDE SEQUENCE [LARGE SCALE GENOMIC DNA]</scope>
    <source>
        <strain evidence="4 5">HSLHS9</strain>
    </source>
</reference>
<proteinExistence type="predicted"/>
<comment type="caution">
    <text evidence="4">The sequence shown here is derived from an EMBL/GenBank/DDBJ whole genome shotgun (WGS) entry which is preliminary data.</text>
</comment>
<dbReference type="SFLD" id="SFLDG01129">
    <property type="entry name" value="C1.5:_HAD__Beta-PGM__Phosphata"/>
    <property type="match status" value="1"/>
</dbReference>
<organism evidence="4 5">
    <name type="scientific">Parahaliea maris</name>
    <dbReference type="NCBI Taxonomy" id="2716870"/>
    <lineage>
        <taxon>Bacteria</taxon>
        <taxon>Pseudomonadati</taxon>
        <taxon>Pseudomonadota</taxon>
        <taxon>Gammaproteobacteria</taxon>
        <taxon>Cellvibrionales</taxon>
        <taxon>Halieaceae</taxon>
        <taxon>Parahaliea</taxon>
    </lineage>
</organism>
<comment type="cofactor">
    <cofactor evidence="1">
        <name>Mg(2+)</name>
        <dbReference type="ChEBI" id="CHEBI:18420"/>
    </cofactor>
</comment>
<dbReference type="RefSeq" id="WP_148069779.1">
    <property type="nucleotide sequence ID" value="NZ_VRZA01000007.1"/>
</dbReference>
<dbReference type="AlphaFoldDB" id="A0A5C8ZU35"/>
<name>A0A5C8ZU35_9GAMM</name>